<proteinExistence type="predicted"/>
<reference evidence="1" key="1">
    <citation type="journal article" date="2019" name="bioRxiv">
        <title>The Genome of the Zebra Mussel, Dreissena polymorpha: A Resource for Invasive Species Research.</title>
        <authorList>
            <person name="McCartney M.A."/>
            <person name="Auch B."/>
            <person name="Kono T."/>
            <person name="Mallez S."/>
            <person name="Zhang Y."/>
            <person name="Obille A."/>
            <person name="Becker A."/>
            <person name="Abrahante J.E."/>
            <person name="Garbe J."/>
            <person name="Badalamenti J.P."/>
            <person name="Herman A."/>
            <person name="Mangelson H."/>
            <person name="Liachko I."/>
            <person name="Sullivan S."/>
            <person name="Sone E.D."/>
            <person name="Koren S."/>
            <person name="Silverstein K.A.T."/>
            <person name="Beckman K.B."/>
            <person name="Gohl D.M."/>
        </authorList>
    </citation>
    <scope>NUCLEOTIDE SEQUENCE</scope>
    <source>
        <strain evidence="1">Duluth1</strain>
        <tissue evidence="1">Whole animal</tissue>
    </source>
</reference>
<sequence>MVNGIDIRYSFLYLTFKNKVGRYVASSCVGTCNKVVVADRGDVTECGFSLEGAIISQSCTLFRMFYQPQFLFCLKYGFPRKIVRINFARDSVPQCLVGDTIFPRRLAQRRSMFLYIIVSL</sequence>
<accession>A0A9D4J5C9</accession>
<organism evidence="1 2">
    <name type="scientific">Dreissena polymorpha</name>
    <name type="common">Zebra mussel</name>
    <name type="synonym">Mytilus polymorpha</name>
    <dbReference type="NCBI Taxonomy" id="45954"/>
    <lineage>
        <taxon>Eukaryota</taxon>
        <taxon>Metazoa</taxon>
        <taxon>Spiralia</taxon>
        <taxon>Lophotrochozoa</taxon>
        <taxon>Mollusca</taxon>
        <taxon>Bivalvia</taxon>
        <taxon>Autobranchia</taxon>
        <taxon>Heteroconchia</taxon>
        <taxon>Euheterodonta</taxon>
        <taxon>Imparidentia</taxon>
        <taxon>Neoheterodontei</taxon>
        <taxon>Myida</taxon>
        <taxon>Dreissenoidea</taxon>
        <taxon>Dreissenidae</taxon>
        <taxon>Dreissena</taxon>
    </lineage>
</organism>
<evidence type="ECO:0000313" key="2">
    <source>
        <dbReference type="Proteomes" id="UP000828390"/>
    </source>
</evidence>
<comment type="caution">
    <text evidence="1">The sequence shown here is derived from an EMBL/GenBank/DDBJ whole genome shotgun (WGS) entry which is preliminary data.</text>
</comment>
<dbReference type="AlphaFoldDB" id="A0A9D4J5C9"/>
<reference evidence="1" key="2">
    <citation type="submission" date="2020-11" db="EMBL/GenBank/DDBJ databases">
        <authorList>
            <person name="McCartney M.A."/>
            <person name="Auch B."/>
            <person name="Kono T."/>
            <person name="Mallez S."/>
            <person name="Becker A."/>
            <person name="Gohl D.M."/>
            <person name="Silverstein K.A.T."/>
            <person name="Koren S."/>
            <person name="Bechman K.B."/>
            <person name="Herman A."/>
            <person name="Abrahante J.E."/>
            <person name="Garbe J."/>
        </authorList>
    </citation>
    <scope>NUCLEOTIDE SEQUENCE</scope>
    <source>
        <strain evidence="1">Duluth1</strain>
        <tissue evidence="1">Whole animal</tissue>
    </source>
</reference>
<dbReference type="Proteomes" id="UP000828390">
    <property type="component" value="Unassembled WGS sequence"/>
</dbReference>
<gene>
    <name evidence="1" type="ORF">DPMN_154039</name>
</gene>
<keyword evidence="2" id="KW-1185">Reference proteome</keyword>
<name>A0A9D4J5C9_DREPO</name>
<dbReference type="EMBL" id="JAIWYP010000007">
    <property type="protein sequence ID" value="KAH3800406.1"/>
    <property type="molecule type" value="Genomic_DNA"/>
</dbReference>
<evidence type="ECO:0000313" key="1">
    <source>
        <dbReference type="EMBL" id="KAH3800406.1"/>
    </source>
</evidence>
<protein>
    <submittedName>
        <fullName evidence="1">Uncharacterized protein</fullName>
    </submittedName>
</protein>